<evidence type="ECO:0000259" key="4">
    <source>
        <dbReference type="PROSITE" id="PS50043"/>
    </source>
</evidence>
<dbReference type="RefSeq" id="WP_015799360.1">
    <property type="nucleotide sequence ID" value="NC_013124.1"/>
</dbReference>
<dbReference type="HOGENOM" id="CLU_000445_90_10_11"/>
<dbReference type="SUPFAM" id="SSF46894">
    <property type="entry name" value="C-terminal effector domain of the bipartite response regulators"/>
    <property type="match status" value="1"/>
</dbReference>
<sequence length="222" mass="23298">MDRVIRVVLVDDHPIVRRGLTASLERAGDVAVVGEAASVSEARAVIDRVAPDVVLCDLRLADGDGVRLIAWLSVRGTGAPLVVTAYEDPYLVRSAVEAGARGYVLKDATEAVLHDAVRRVARGGIAFVGVGDVAGVLGSDVVLSDRERQVLELVARGRTNVEIAEALAISEATVKTHLAHVFDKVGATNRTSAVLRAMELGLIARSLEYFTKGRGAVGSGGP</sequence>
<evidence type="ECO:0000259" key="5">
    <source>
        <dbReference type="PROSITE" id="PS50110"/>
    </source>
</evidence>
<dbReference type="Proteomes" id="UP000000771">
    <property type="component" value="Chromosome"/>
</dbReference>
<feature type="domain" description="Response regulatory" evidence="5">
    <location>
        <begin position="6"/>
        <end position="121"/>
    </location>
</feature>
<gene>
    <name evidence="6" type="ordered locus">Afer_1981</name>
</gene>
<evidence type="ECO:0000256" key="2">
    <source>
        <dbReference type="ARBA" id="ARBA00023125"/>
    </source>
</evidence>
<dbReference type="AlphaFoldDB" id="C7M1Y7"/>
<dbReference type="SMART" id="SM00421">
    <property type="entry name" value="HTH_LUXR"/>
    <property type="match status" value="1"/>
</dbReference>
<dbReference type="InterPro" id="IPR058245">
    <property type="entry name" value="NreC/VraR/RcsB-like_REC"/>
</dbReference>
<dbReference type="EMBL" id="CP001631">
    <property type="protein sequence ID" value="ACU54884.1"/>
    <property type="molecule type" value="Genomic_DNA"/>
</dbReference>
<evidence type="ECO:0000256" key="1">
    <source>
        <dbReference type="ARBA" id="ARBA00022553"/>
    </source>
</evidence>
<evidence type="ECO:0000313" key="7">
    <source>
        <dbReference type="Proteomes" id="UP000000771"/>
    </source>
</evidence>
<dbReference type="CDD" id="cd06170">
    <property type="entry name" value="LuxR_C_like"/>
    <property type="match status" value="1"/>
</dbReference>
<dbReference type="GO" id="GO:0000160">
    <property type="term" value="P:phosphorelay signal transduction system"/>
    <property type="evidence" value="ECO:0007669"/>
    <property type="project" value="InterPro"/>
</dbReference>
<dbReference type="SUPFAM" id="SSF52172">
    <property type="entry name" value="CheY-like"/>
    <property type="match status" value="1"/>
</dbReference>
<accession>C7M1Y7</accession>
<dbReference type="eggNOG" id="COG2197">
    <property type="taxonomic scope" value="Bacteria"/>
</dbReference>
<dbReference type="InterPro" id="IPR000792">
    <property type="entry name" value="Tscrpt_reg_LuxR_C"/>
</dbReference>
<dbReference type="STRING" id="525909.Afer_1981"/>
<dbReference type="PROSITE" id="PS00622">
    <property type="entry name" value="HTH_LUXR_1"/>
    <property type="match status" value="1"/>
</dbReference>
<feature type="domain" description="HTH luxR-type" evidence="4">
    <location>
        <begin position="136"/>
        <end position="201"/>
    </location>
</feature>
<evidence type="ECO:0000256" key="3">
    <source>
        <dbReference type="PROSITE-ProRule" id="PRU00169"/>
    </source>
</evidence>
<dbReference type="InterPro" id="IPR051015">
    <property type="entry name" value="EvgA-like"/>
</dbReference>
<dbReference type="InterPro" id="IPR016032">
    <property type="entry name" value="Sig_transdc_resp-reg_C-effctor"/>
</dbReference>
<proteinExistence type="predicted"/>
<keyword evidence="1 3" id="KW-0597">Phosphoprotein</keyword>
<feature type="modified residue" description="4-aspartylphosphate" evidence="3">
    <location>
        <position position="57"/>
    </location>
</feature>
<dbReference type="Gene3D" id="3.40.50.2300">
    <property type="match status" value="1"/>
</dbReference>
<reference evidence="6 7" key="1">
    <citation type="journal article" date="2009" name="Stand. Genomic Sci.">
        <title>Complete genome sequence of Acidimicrobium ferrooxidans type strain (ICP).</title>
        <authorList>
            <person name="Clum A."/>
            <person name="Nolan M."/>
            <person name="Lang E."/>
            <person name="Glavina Del Rio T."/>
            <person name="Tice H."/>
            <person name="Copeland A."/>
            <person name="Cheng J.F."/>
            <person name="Lucas S."/>
            <person name="Chen F."/>
            <person name="Bruce D."/>
            <person name="Goodwin L."/>
            <person name="Pitluck S."/>
            <person name="Ivanova N."/>
            <person name="Mavrommatis K."/>
            <person name="Mikhailova N."/>
            <person name="Pati A."/>
            <person name="Chen A."/>
            <person name="Palaniappan K."/>
            <person name="Goker M."/>
            <person name="Spring S."/>
            <person name="Land M."/>
            <person name="Hauser L."/>
            <person name="Chang Y.J."/>
            <person name="Jeffries C.C."/>
            <person name="Chain P."/>
            <person name="Bristow J."/>
            <person name="Eisen J.A."/>
            <person name="Markowitz V."/>
            <person name="Hugenholtz P."/>
            <person name="Kyrpides N.C."/>
            <person name="Klenk H.P."/>
            <person name="Lapidus A."/>
        </authorList>
    </citation>
    <scope>NUCLEOTIDE SEQUENCE [LARGE SCALE GENOMIC DNA]</scope>
    <source>
        <strain evidence="7">DSM 10331 / JCM 15462 / NBRC 103882 / ICP</strain>
    </source>
</reference>
<dbReference type="InterPro" id="IPR011006">
    <property type="entry name" value="CheY-like_superfamily"/>
</dbReference>
<dbReference type="Pfam" id="PF00072">
    <property type="entry name" value="Response_reg"/>
    <property type="match status" value="1"/>
</dbReference>
<dbReference type="PANTHER" id="PTHR45566:SF2">
    <property type="entry name" value="NARL SUBFAMILY"/>
    <property type="match status" value="1"/>
</dbReference>
<keyword evidence="7" id="KW-1185">Reference proteome</keyword>
<dbReference type="CDD" id="cd17535">
    <property type="entry name" value="REC_NarL-like"/>
    <property type="match status" value="1"/>
</dbReference>
<dbReference type="SMART" id="SM00448">
    <property type="entry name" value="REC"/>
    <property type="match status" value="1"/>
</dbReference>
<dbReference type="GO" id="GO:0003677">
    <property type="term" value="F:DNA binding"/>
    <property type="evidence" value="ECO:0007669"/>
    <property type="project" value="UniProtKB-KW"/>
</dbReference>
<evidence type="ECO:0000313" key="6">
    <source>
        <dbReference type="EMBL" id="ACU54884.1"/>
    </source>
</evidence>
<dbReference type="GO" id="GO:0006355">
    <property type="term" value="P:regulation of DNA-templated transcription"/>
    <property type="evidence" value="ECO:0007669"/>
    <property type="project" value="InterPro"/>
</dbReference>
<organism evidence="6 7">
    <name type="scientific">Acidimicrobium ferrooxidans (strain DSM 10331 / JCM 15462 / NBRC 103882 / ICP)</name>
    <dbReference type="NCBI Taxonomy" id="525909"/>
    <lineage>
        <taxon>Bacteria</taxon>
        <taxon>Bacillati</taxon>
        <taxon>Actinomycetota</taxon>
        <taxon>Acidimicrobiia</taxon>
        <taxon>Acidimicrobiales</taxon>
        <taxon>Acidimicrobiaceae</taxon>
        <taxon>Acidimicrobium</taxon>
    </lineage>
</organism>
<name>C7M1Y7_ACIFD</name>
<dbReference type="InterPro" id="IPR001789">
    <property type="entry name" value="Sig_transdc_resp-reg_receiver"/>
</dbReference>
<dbReference type="PROSITE" id="PS50043">
    <property type="entry name" value="HTH_LUXR_2"/>
    <property type="match status" value="1"/>
</dbReference>
<dbReference type="PROSITE" id="PS50110">
    <property type="entry name" value="RESPONSE_REGULATORY"/>
    <property type="match status" value="1"/>
</dbReference>
<dbReference type="KEGG" id="afo:Afer_1981"/>
<protein>
    <submittedName>
        <fullName evidence="6">Two component transcriptional regulator, LuxR family</fullName>
    </submittedName>
</protein>
<dbReference type="PRINTS" id="PR00038">
    <property type="entry name" value="HTHLUXR"/>
</dbReference>
<dbReference type="PANTHER" id="PTHR45566">
    <property type="entry name" value="HTH-TYPE TRANSCRIPTIONAL REGULATOR YHJB-RELATED"/>
    <property type="match status" value="1"/>
</dbReference>
<dbReference type="Pfam" id="PF00196">
    <property type="entry name" value="GerE"/>
    <property type="match status" value="1"/>
</dbReference>
<keyword evidence="2" id="KW-0238">DNA-binding</keyword>